<feature type="chain" id="PRO_5045382574" evidence="1">
    <location>
        <begin position="26"/>
        <end position="209"/>
    </location>
</feature>
<protein>
    <submittedName>
        <fullName evidence="2">Uncharacterized protein</fullName>
    </submittedName>
</protein>
<accession>A0ABX2MZN6</accession>
<evidence type="ECO:0000313" key="3">
    <source>
        <dbReference type="Proteomes" id="UP000652427"/>
    </source>
</evidence>
<dbReference type="Proteomes" id="UP000652427">
    <property type="component" value="Unassembled WGS sequence"/>
</dbReference>
<name>A0ABX2MZN6_9SPHN</name>
<dbReference type="RefSeq" id="WP_176278408.1">
    <property type="nucleotide sequence ID" value="NZ_JABWMH010000001.1"/>
</dbReference>
<comment type="caution">
    <text evidence="2">The sequence shown here is derived from an EMBL/GenBank/DDBJ whole genome shotgun (WGS) entry which is preliminary data.</text>
</comment>
<keyword evidence="3" id="KW-1185">Reference proteome</keyword>
<sequence length="209" mass="23052">MLKRMNIAVFLSGAALALASSPAAAECVIGSAPLFDPFAPYKEPGAIVHKDSGFIFPANIVGFRRQCEMTTDFSGNNFEIGYLRDFEDHEIEIKIAIIHLEQLNAEDHYKIVKPDLLSRYSSAAVVSEGGYFVSGRPDITAYQGIFDGDKDSVPWHFSVTALDYGYWDARLSASYPQEIDVAAQESIMEMITAFQWQTPTGDQVKAAIP</sequence>
<evidence type="ECO:0000313" key="2">
    <source>
        <dbReference type="EMBL" id="NVD26898.1"/>
    </source>
</evidence>
<keyword evidence="1" id="KW-0732">Signal</keyword>
<reference evidence="2 3" key="1">
    <citation type="submission" date="2020-06" db="EMBL/GenBank/DDBJ databases">
        <authorList>
            <person name="Kim S.-J."/>
            <person name="Park S.-J."/>
        </authorList>
    </citation>
    <scope>NUCLEOTIDE SEQUENCE [LARGE SCALE GENOMIC DNA]</scope>
    <source>
        <strain evidence="2 3">SW-151</strain>
    </source>
</reference>
<evidence type="ECO:0000256" key="1">
    <source>
        <dbReference type="SAM" id="SignalP"/>
    </source>
</evidence>
<dbReference type="EMBL" id="JABWMH010000001">
    <property type="protein sequence ID" value="NVD26898.1"/>
    <property type="molecule type" value="Genomic_DNA"/>
</dbReference>
<feature type="signal peptide" evidence="1">
    <location>
        <begin position="1"/>
        <end position="25"/>
    </location>
</feature>
<organism evidence="2 3">
    <name type="scientific">Parasphingorhabdus flavimaris</name>
    <dbReference type="NCBI Taxonomy" id="266812"/>
    <lineage>
        <taxon>Bacteria</taxon>
        <taxon>Pseudomonadati</taxon>
        <taxon>Pseudomonadota</taxon>
        <taxon>Alphaproteobacteria</taxon>
        <taxon>Sphingomonadales</taxon>
        <taxon>Sphingomonadaceae</taxon>
        <taxon>Parasphingorhabdus</taxon>
    </lineage>
</organism>
<gene>
    <name evidence="2" type="ORF">HUO14_03125</name>
</gene>
<proteinExistence type="predicted"/>